<evidence type="ECO:0000313" key="1">
    <source>
        <dbReference type="EMBL" id="GLR65411.1"/>
    </source>
</evidence>
<dbReference type="Proteomes" id="UP001156641">
    <property type="component" value="Unassembled WGS sequence"/>
</dbReference>
<dbReference type="EMBL" id="BSOS01000003">
    <property type="protein sequence ID" value="GLR65411.1"/>
    <property type="molecule type" value="Genomic_DNA"/>
</dbReference>
<keyword evidence="2" id="KW-1185">Reference proteome</keyword>
<name>A0ABQ6A0S6_9PROT</name>
<evidence type="ECO:0000313" key="2">
    <source>
        <dbReference type="Proteomes" id="UP001156641"/>
    </source>
</evidence>
<dbReference type="RefSeq" id="WP_284255898.1">
    <property type="nucleotide sequence ID" value="NZ_BSOS01000003.1"/>
</dbReference>
<protein>
    <submittedName>
        <fullName evidence="1">Uncharacterized protein</fullName>
    </submittedName>
</protein>
<organism evidence="1 2">
    <name type="scientific">Acidocella aquatica</name>
    <dbReference type="NCBI Taxonomy" id="1922313"/>
    <lineage>
        <taxon>Bacteria</taxon>
        <taxon>Pseudomonadati</taxon>
        <taxon>Pseudomonadota</taxon>
        <taxon>Alphaproteobacteria</taxon>
        <taxon>Acetobacterales</taxon>
        <taxon>Acidocellaceae</taxon>
        <taxon>Acidocella</taxon>
    </lineage>
</organism>
<gene>
    <name evidence="1" type="ORF">GCM10010909_00890</name>
</gene>
<comment type="caution">
    <text evidence="1">The sequence shown here is derived from an EMBL/GenBank/DDBJ whole genome shotgun (WGS) entry which is preliminary data.</text>
</comment>
<reference evidence="2" key="1">
    <citation type="journal article" date="2019" name="Int. J. Syst. Evol. Microbiol.">
        <title>The Global Catalogue of Microorganisms (GCM) 10K type strain sequencing project: providing services to taxonomists for standard genome sequencing and annotation.</title>
        <authorList>
            <consortium name="The Broad Institute Genomics Platform"/>
            <consortium name="The Broad Institute Genome Sequencing Center for Infectious Disease"/>
            <person name="Wu L."/>
            <person name="Ma J."/>
        </authorList>
    </citation>
    <scope>NUCLEOTIDE SEQUENCE [LARGE SCALE GENOMIC DNA]</scope>
    <source>
        <strain evidence="2">NBRC 112502</strain>
    </source>
</reference>
<accession>A0ABQ6A0S6</accession>
<proteinExistence type="predicted"/>
<sequence>MHKFILVGFVLAATAAYGERSSIPSDVAGNILNASPELANQLPAPPADAVTVNALLGAASSALQGRPNR</sequence>